<proteinExistence type="predicted"/>
<dbReference type="RefSeq" id="WP_134118584.1">
    <property type="nucleotide sequence ID" value="NZ_SODF01000001.1"/>
</dbReference>
<dbReference type="InterPro" id="IPR036812">
    <property type="entry name" value="NAD(P)_OxRdtase_dom_sf"/>
</dbReference>
<accession>A0A4R8A289</accession>
<dbReference type="Gene3D" id="3.20.20.100">
    <property type="entry name" value="NADP-dependent oxidoreductase domain"/>
    <property type="match status" value="1"/>
</dbReference>
<dbReference type="SUPFAM" id="SSF51430">
    <property type="entry name" value="NAD(P)-linked oxidoreductase"/>
    <property type="match status" value="1"/>
</dbReference>
<dbReference type="AlphaFoldDB" id="A0A4R8A289"/>
<evidence type="ECO:0000313" key="5">
    <source>
        <dbReference type="Proteomes" id="UP000295447"/>
    </source>
</evidence>
<keyword evidence="1" id="KW-0560">Oxidoreductase</keyword>
<gene>
    <name evidence="4" type="ORF">EV650_2577</name>
</gene>
<dbReference type="GO" id="GO:0016491">
    <property type="term" value="F:oxidoreductase activity"/>
    <property type="evidence" value="ECO:0007669"/>
    <property type="project" value="UniProtKB-KW"/>
</dbReference>
<dbReference type="OrthoDB" id="3664926at2"/>
<protein>
    <submittedName>
        <fullName evidence="4">Aryl-alcohol dehydrogenase (NADP+)</fullName>
    </submittedName>
</protein>
<comment type="caution">
    <text evidence="4">The sequence shown here is derived from an EMBL/GenBank/DDBJ whole genome shotgun (WGS) entry which is preliminary data.</text>
</comment>
<dbReference type="PANTHER" id="PTHR43364">
    <property type="entry name" value="NADH-SPECIFIC METHYLGLYOXAL REDUCTASE-RELATED"/>
    <property type="match status" value="1"/>
</dbReference>
<dbReference type="InterPro" id="IPR050523">
    <property type="entry name" value="AKR_Detox_Biosynth"/>
</dbReference>
<dbReference type="InterPro" id="IPR023210">
    <property type="entry name" value="NADP_OxRdtase_dom"/>
</dbReference>
<evidence type="ECO:0000256" key="1">
    <source>
        <dbReference type="ARBA" id="ARBA00023002"/>
    </source>
</evidence>
<dbReference type="PANTHER" id="PTHR43364:SF4">
    <property type="entry name" value="NAD(P)-LINKED OXIDOREDUCTASE SUPERFAMILY PROTEIN"/>
    <property type="match status" value="1"/>
</dbReference>
<dbReference type="EMBL" id="SODF01000001">
    <property type="protein sequence ID" value="TDW23721.1"/>
    <property type="molecule type" value="Genomic_DNA"/>
</dbReference>
<reference evidence="4 5" key="1">
    <citation type="submission" date="2019-03" db="EMBL/GenBank/DDBJ databases">
        <title>Genomic Encyclopedia of Type Strains, Phase III (KMG-III): the genomes of soil and plant-associated and newly described type strains.</title>
        <authorList>
            <person name="Whitman W."/>
        </authorList>
    </citation>
    <scope>NUCLEOTIDE SEQUENCE [LARGE SCALE GENOMIC DNA]</scope>
    <source>
        <strain evidence="4 5">VKM Ac-2570</strain>
    </source>
</reference>
<dbReference type="GO" id="GO:0005829">
    <property type="term" value="C:cytosol"/>
    <property type="evidence" value="ECO:0007669"/>
    <property type="project" value="UniProtKB-ARBA"/>
</dbReference>
<dbReference type="FunFam" id="3.20.20.100:FF:000004">
    <property type="entry name" value="Oxidoreductase, aldo/keto reductase"/>
    <property type="match status" value="1"/>
</dbReference>
<feature type="domain" description="NADP-dependent oxidoreductase" evidence="3">
    <location>
        <begin position="18"/>
        <end position="314"/>
    </location>
</feature>
<name>A0A4R8A289_9ACTN</name>
<evidence type="ECO:0000313" key="4">
    <source>
        <dbReference type="EMBL" id="TDW23721.1"/>
    </source>
</evidence>
<feature type="region of interest" description="Disordered" evidence="2">
    <location>
        <begin position="318"/>
        <end position="343"/>
    </location>
</feature>
<sequence length="343" mass="37388">MEFRTLGASGAVVSTYTLGTMTFGSETDEAGSHVQLDRYIEAGGNFIDTADVYSGGVSEEIVGRWLAKSSARDNVVLATKGRFPTGDGPNDVGTSRRHLRRALDASLERLGVEHIDLYQLHAWDPVTPLEETLSFLEDAVRAGKISYGGLSNFTGWQLQKACDLIAYRGWSRLVTLQPQYNLLVREIEWEIVPAALENGLGLLPWSPLGGGWLTGKYSFDEEPSGATRLGENPDRGVESWYRRSRNQRVRDVVDALREIAEARGISMAQVALAWLVDRPSITSVILGARTLEQLDDNLGAADLHLTGEETVKLDVASDPGAADYPYGGPGVAQRDRPITGGRN</sequence>
<dbReference type="Proteomes" id="UP000295447">
    <property type="component" value="Unassembled WGS sequence"/>
</dbReference>
<keyword evidence="5" id="KW-1185">Reference proteome</keyword>
<dbReference type="Pfam" id="PF00248">
    <property type="entry name" value="Aldo_ket_red"/>
    <property type="match status" value="1"/>
</dbReference>
<evidence type="ECO:0000259" key="3">
    <source>
        <dbReference type="Pfam" id="PF00248"/>
    </source>
</evidence>
<evidence type="ECO:0000256" key="2">
    <source>
        <dbReference type="SAM" id="MobiDB-lite"/>
    </source>
</evidence>
<dbReference type="CDD" id="cd19081">
    <property type="entry name" value="AKR_AKR9C1"/>
    <property type="match status" value="1"/>
</dbReference>
<organism evidence="4 5">
    <name type="scientific">Kribbella kalugense</name>
    <dbReference type="NCBI Taxonomy" id="2512221"/>
    <lineage>
        <taxon>Bacteria</taxon>
        <taxon>Bacillati</taxon>
        <taxon>Actinomycetota</taxon>
        <taxon>Actinomycetes</taxon>
        <taxon>Propionibacteriales</taxon>
        <taxon>Kribbellaceae</taxon>
        <taxon>Kribbella</taxon>
    </lineage>
</organism>